<accession>A0AAD5UD18</accession>
<sequence>MEKEWCSNLGFELKTDTKFPCNLVSKKDLRLLKIDPMEITDLQLRKELQEYQEKRLQIQIKKSVDLNYLFELKRKIKEMEMMEIEPIQDLEYYKQKQVQIMLLDIYKKLQFIDLNVEYPVDLINETNLVNADNLKYTDGSLIRMQSYLEKVSRKLDHLPDNYLERINEIQALYREFINLKKVEKKQECPKPKPEPKPIVAKTEISPIPEIEKVKFEDYSRIRIEKPTMRNSNIEQAIAVKEQVQDLFDVLESVFDEE</sequence>
<dbReference type="EMBL" id="JADGKB010000076">
    <property type="protein sequence ID" value="KAJ3254884.1"/>
    <property type="molecule type" value="Genomic_DNA"/>
</dbReference>
<dbReference type="Proteomes" id="UP001210925">
    <property type="component" value="Unassembled WGS sequence"/>
</dbReference>
<proteinExistence type="predicted"/>
<organism evidence="1 2">
    <name type="scientific">Boothiomyces macroporosus</name>
    <dbReference type="NCBI Taxonomy" id="261099"/>
    <lineage>
        <taxon>Eukaryota</taxon>
        <taxon>Fungi</taxon>
        <taxon>Fungi incertae sedis</taxon>
        <taxon>Chytridiomycota</taxon>
        <taxon>Chytridiomycota incertae sedis</taxon>
        <taxon>Chytridiomycetes</taxon>
        <taxon>Rhizophydiales</taxon>
        <taxon>Terramycetaceae</taxon>
        <taxon>Boothiomyces</taxon>
    </lineage>
</organism>
<dbReference type="AlphaFoldDB" id="A0AAD5UD18"/>
<reference evidence="1" key="1">
    <citation type="submission" date="2020-05" db="EMBL/GenBank/DDBJ databases">
        <title>Phylogenomic resolution of chytrid fungi.</title>
        <authorList>
            <person name="Stajich J.E."/>
            <person name="Amses K."/>
            <person name="Simmons R."/>
            <person name="Seto K."/>
            <person name="Myers J."/>
            <person name="Bonds A."/>
            <person name="Quandt C.A."/>
            <person name="Barry K."/>
            <person name="Liu P."/>
            <person name="Grigoriev I."/>
            <person name="Longcore J.E."/>
            <person name="James T.Y."/>
        </authorList>
    </citation>
    <scope>NUCLEOTIDE SEQUENCE</scope>
    <source>
        <strain evidence="1">PLAUS21</strain>
    </source>
</reference>
<protein>
    <submittedName>
        <fullName evidence="1">Uncharacterized protein</fullName>
    </submittedName>
</protein>
<evidence type="ECO:0000313" key="2">
    <source>
        <dbReference type="Proteomes" id="UP001210925"/>
    </source>
</evidence>
<name>A0AAD5UD18_9FUNG</name>
<comment type="caution">
    <text evidence="1">The sequence shown here is derived from an EMBL/GenBank/DDBJ whole genome shotgun (WGS) entry which is preliminary data.</text>
</comment>
<gene>
    <name evidence="1" type="ORF">HK103_006780</name>
</gene>
<keyword evidence="2" id="KW-1185">Reference proteome</keyword>
<evidence type="ECO:0000313" key="1">
    <source>
        <dbReference type="EMBL" id="KAJ3254884.1"/>
    </source>
</evidence>